<dbReference type="GO" id="GO:0003676">
    <property type="term" value="F:nucleic acid binding"/>
    <property type="evidence" value="ECO:0007669"/>
    <property type="project" value="InterPro"/>
</dbReference>
<evidence type="ECO:0000256" key="2">
    <source>
        <dbReference type="SAM" id="MobiDB-lite"/>
    </source>
</evidence>
<dbReference type="PANTHER" id="PTHR34676:SF8">
    <property type="entry name" value="TRANSMEMBRANE PROTEIN"/>
    <property type="match status" value="1"/>
</dbReference>
<comment type="caution">
    <text evidence="4">The sequence shown here is derived from an EMBL/GenBank/DDBJ whole genome shotgun (WGS) entry which is preliminary data.</text>
</comment>
<dbReference type="Proteomes" id="UP000652761">
    <property type="component" value="Unassembled WGS sequence"/>
</dbReference>
<protein>
    <recommendedName>
        <fullName evidence="3">CCHC-type domain-containing protein</fullName>
    </recommendedName>
</protein>
<organism evidence="4 5">
    <name type="scientific">Colocasia esculenta</name>
    <name type="common">Wild taro</name>
    <name type="synonym">Arum esculentum</name>
    <dbReference type="NCBI Taxonomy" id="4460"/>
    <lineage>
        <taxon>Eukaryota</taxon>
        <taxon>Viridiplantae</taxon>
        <taxon>Streptophyta</taxon>
        <taxon>Embryophyta</taxon>
        <taxon>Tracheophyta</taxon>
        <taxon>Spermatophyta</taxon>
        <taxon>Magnoliopsida</taxon>
        <taxon>Liliopsida</taxon>
        <taxon>Araceae</taxon>
        <taxon>Aroideae</taxon>
        <taxon>Colocasieae</taxon>
        <taxon>Colocasia</taxon>
    </lineage>
</organism>
<dbReference type="InterPro" id="IPR036875">
    <property type="entry name" value="Znf_CCHC_sf"/>
</dbReference>
<dbReference type="SUPFAM" id="SSF57756">
    <property type="entry name" value="Retrovirus zinc finger-like domains"/>
    <property type="match status" value="1"/>
</dbReference>
<proteinExistence type="predicted"/>
<feature type="domain" description="CCHC-type" evidence="3">
    <location>
        <begin position="92"/>
        <end position="105"/>
    </location>
</feature>
<keyword evidence="5" id="KW-1185">Reference proteome</keyword>
<sequence length="336" mass="38167">MKAKHFLNGLKPHYITQLEPFDILTYAKMLLEDATDFTDHIKGKFVKKKVTSGESSAKPTNGKKRPFNITKGSSQERKPKVFVPNTPTKSHCKHCDKPGHTADECWRKAEACLRCGSREHRIPECPMLKENEKCTAMPKKQGRLQALHNEETIEEGRPICHPKQNHFCAIHPNESDVSMCSYVKGIWDNLKLIYEGTSEVKETKANILVSEYELFRIKPEETISEMFARFTTITNGLKALGKEYTNSELVRKILRSLPPTWHTKATVIEDSKNMATLSLEEQIGSLMTYELNMKRNEPEIKKGKGISLKAAFVRQEKNSTDEGSCDGPRRSGLLTQ</sequence>
<dbReference type="PROSITE" id="PS50158">
    <property type="entry name" value="ZF_CCHC"/>
    <property type="match status" value="1"/>
</dbReference>
<evidence type="ECO:0000256" key="1">
    <source>
        <dbReference type="PROSITE-ProRule" id="PRU00047"/>
    </source>
</evidence>
<evidence type="ECO:0000259" key="3">
    <source>
        <dbReference type="PROSITE" id="PS50158"/>
    </source>
</evidence>
<dbReference type="SMART" id="SM00343">
    <property type="entry name" value="ZnF_C2HC"/>
    <property type="match status" value="2"/>
</dbReference>
<gene>
    <name evidence="4" type="ORF">Taro_034047</name>
</gene>
<keyword evidence="1" id="KW-0479">Metal-binding</keyword>
<reference evidence="4" key="1">
    <citation type="submission" date="2017-07" db="EMBL/GenBank/DDBJ databases">
        <title>Taro Niue Genome Assembly and Annotation.</title>
        <authorList>
            <person name="Atibalentja N."/>
            <person name="Keating K."/>
            <person name="Fields C.J."/>
        </authorList>
    </citation>
    <scope>NUCLEOTIDE SEQUENCE</scope>
    <source>
        <strain evidence="4">Niue_2</strain>
        <tissue evidence="4">Leaf</tissue>
    </source>
</reference>
<dbReference type="EMBL" id="NMUH01002654">
    <property type="protein sequence ID" value="MQM01292.1"/>
    <property type="molecule type" value="Genomic_DNA"/>
</dbReference>
<keyword evidence="1" id="KW-0862">Zinc</keyword>
<dbReference type="Gene3D" id="4.10.60.10">
    <property type="entry name" value="Zinc finger, CCHC-type"/>
    <property type="match status" value="1"/>
</dbReference>
<accession>A0A843VVF8</accession>
<evidence type="ECO:0000313" key="5">
    <source>
        <dbReference type="Proteomes" id="UP000652761"/>
    </source>
</evidence>
<dbReference type="AlphaFoldDB" id="A0A843VVF8"/>
<dbReference type="Pfam" id="PF14223">
    <property type="entry name" value="Retrotran_gag_2"/>
    <property type="match status" value="1"/>
</dbReference>
<keyword evidence="1" id="KW-0863">Zinc-finger</keyword>
<dbReference type="GO" id="GO:0008270">
    <property type="term" value="F:zinc ion binding"/>
    <property type="evidence" value="ECO:0007669"/>
    <property type="project" value="UniProtKB-KW"/>
</dbReference>
<feature type="region of interest" description="Disordered" evidence="2">
    <location>
        <begin position="48"/>
        <end position="83"/>
    </location>
</feature>
<dbReference type="InterPro" id="IPR001878">
    <property type="entry name" value="Znf_CCHC"/>
</dbReference>
<dbReference type="PANTHER" id="PTHR34676">
    <property type="entry name" value="DUF4219 DOMAIN-CONTAINING PROTEIN-RELATED"/>
    <property type="match status" value="1"/>
</dbReference>
<name>A0A843VVF8_COLES</name>
<evidence type="ECO:0000313" key="4">
    <source>
        <dbReference type="EMBL" id="MQM01292.1"/>
    </source>
</evidence>
<feature type="region of interest" description="Disordered" evidence="2">
    <location>
        <begin position="315"/>
        <end position="336"/>
    </location>
</feature>